<feature type="domain" description="Ubiquitin-like" evidence="8">
    <location>
        <begin position="1"/>
        <end position="78"/>
    </location>
</feature>
<dbReference type="PANTHER" id="PTHR10621">
    <property type="entry name" value="UV EXCISION REPAIR PROTEIN RAD23"/>
    <property type="match status" value="1"/>
</dbReference>
<dbReference type="GO" id="GO:0003684">
    <property type="term" value="F:damaged DNA binding"/>
    <property type="evidence" value="ECO:0007669"/>
    <property type="project" value="UniProtKB-UniRule"/>
</dbReference>
<dbReference type="OMA" id="PHMLEPI"/>
<accession>Q22RQ9</accession>
<dbReference type="InterPro" id="IPR000626">
    <property type="entry name" value="Ubiquitin-like_dom"/>
</dbReference>
<dbReference type="GO" id="GO:0043161">
    <property type="term" value="P:proteasome-mediated ubiquitin-dependent protein catabolic process"/>
    <property type="evidence" value="ECO:0007669"/>
    <property type="project" value="UniProtKB-UniRule"/>
</dbReference>
<dbReference type="PANTHER" id="PTHR10621:SF0">
    <property type="entry name" value="UV EXCISION REPAIR PROTEIN RAD23"/>
    <property type="match status" value="1"/>
</dbReference>
<comment type="function">
    <text evidence="5">Multiubiquitin chain receptor involved in modulation of proteasomal degradation. Involved in nucleotide excision repair.</text>
</comment>
<dbReference type="FunFam" id="1.10.8.10:FF:000003">
    <property type="entry name" value="UV excision repair protein RAD23 homolog"/>
    <property type="match status" value="1"/>
</dbReference>
<name>Q22RQ9_TETTS</name>
<dbReference type="OrthoDB" id="311266at2759"/>
<comment type="similarity">
    <text evidence="5">Belongs to the RAD23 family.</text>
</comment>
<dbReference type="SMART" id="SM00727">
    <property type="entry name" value="STI1"/>
    <property type="match status" value="1"/>
</dbReference>
<feature type="compositionally biased region" description="Low complexity" evidence="6">
    <location>
        <begin position="332"/>
        <end position="353"/>
    </location>
</feature>
<evidence type="ECO:0000256" key="4">
    <source>
        <dbReference type="ARBA" id="ARBA00023242"/>
    </source>
</evidence>
<reference evidence="10" key="1">
    <citation type="journal article" date="2006" name="PLoS Biol.">
        <title>Macronuclear genome sequence of the ciliate Tetrahymena thermophila, a model eukaryote.</title>
        <authorList>
            <person name="Eisen J.A."/>
            <person name="Coyne R.S."/>
            <person name="Wu M."/>
            <person name="Wu D."/>
            <person name="Thiagarajan M."/>
            <person name="Wortman J.R."/>
            <person name="Badger J.H."/>
            <person name="Ren Q."/>
            <person name="Amedeo P."/>
            <person name="Jones K.M."/>
            <person name="Tallon L.J."/>
            <person name="Delcher A.L."/>
            <person name="Salzberg S.L."/>
            <person name="Silva J.C."/>
            <person name="Haas B.J."/>
            <person name="Majoros W.H."/>
            <person name="Farzad M."/>
            <person name="Carlton J.M."/>
            <person name="Smith R.K. Jr."/>
            <person name="Garg J."/>
            <person name="Pearlman R.E."/>
            <person name="Karrer K.M."/>
            <person name="Sun L."/>
            <person name="Manning G."/>
            <person name="Elde N.C."/>
            <person name="Turkewitz A.P."/>
            <person name="Asai D.J."/>
            <person name="Wilkes D.E."/>
            <person name="Wang Y."/>
            <person name="Cai H."/>
            <person name="Collins K."/>
            <person name="Stewart B.A."/>
            <person name="Lee S.R."/>
            <person name="Wilamowska K."/>
            <person name="Weinberg Z."/>
            <person name="Ruzzo W.L."/>
            <person name="Wloga D."/>
            <person name="Gaertig J."/>
            <person name="Frankel J."/>
            <person name="Tsao C.-C."/>
            <person name="Gorovsky M.A."/>
            <person name="Keeling P.J."/>
            <person name="Waller R.F."/>
            <person name="Patron N.J."/>
            <person name="Cherry J.M."/>
            <person name="Stover N.A."/>
            <person name="Krieger C.J."/>
            <person name="del Toro C."/>
            <person name="Ryder H.F."/>
            <person name="Williamson S.C."/>
            <person name="Barbeau R.A."/>
            <person name="Hamilton E.P."/>
            <person name="Orias E."/>
        </authorList>
    </citation>
    <scope>NUCLEOTIDE SEQUENCE [LARGE SCALE GENOMIC DNA]</scope>
    <source>
        <strain evidence="10">SB210</strain>
    </source>
</reference>
<dbReference type="Gene3D" id="1.10.8.10">
    <property type="entry name" value="DNA helicase RuvA subunit, C-terminal domain"/>
    <property type="match status" value="2"/>
</dbReference>
<feature type="compositionally biased region" description="Low complexity" evidence="6">
    <location>
        <begin position="84"/>
        <end position="129"/>
    </location>
</feature>
<dbReference type="GO" id="GO:0005654">
    <property type="term" value="C:nucleoplasm"/>
    <property type="evidence" value="ECO:0007669"/>
    <property type="project" value="TreeGrafter"/>
</dbReference>
<dbReference type="SUPFAM" id="SSF46934">
    <property type="entry name" value="UBA-like"/>
    <property type="match status" value="2"/>
</dbReference>
<sequence>MKINIKTLKGTDFFDVNLEETATVAELKEKIATEKQKEKDTIKLVHKGKQLTEDSKTLGELGIKDNDFVILMFFQKKAEKEDAPQQAQSDTTSTTSAASTTATNPTTVPKPAVSQPATTQQTGSQGTGSDLLQGPELEAKIKEIESMGFERPKVLQALKAAYYNPERAVDYLLSGNIPKEPSQQQSPLQGLQGPGVEQLAQLAQNPQFQHIAQAIRQNPALLQPVMQQLAQTNPDVARLLQQNPQAFLQLLLAASENEGGQTLPPNAIQVTPEEKADIDDIISMGFDKNDALEAYITCDKNKELAINYLFEARESGTLLSEHIQKEELEAAQQQSQNQNQQQQGNNPNQQQQQGGQGEGGDNDDEDDDDFMYQ</sequence>
<feature type="domain" description="UBA" evidence="7">
    <location>
        <begin position="271"/>
        <end position="312"/>
    </location>
</feature>
<evidence type="ECO:0000256" key="5">
    <source>
        <dbReference type="RuleBase" id="RU367049"/>
    </source>
</evidence>
<gene>
    <name evidence="9" type="ORF">TTHERM_00013290</name>
</gene>
<dbReference type="CDD" id="cd01805">
    <property type="entry name" value="Ubl_Rad23"/>
    <property type="match status" value="1"/>
</dbReference>
<dbReference type="CDD" id="cd14281">
    <property type="entry name" value="UBA2_Rad23_like"/>
    <property type="match status" value="1"/>
</dbReference>
<dbReference type="InParanoid" id="Q22RQ9"/>
<dbReference type="PROSITE" id="PS50053">
    <property type="entry name" value="UBIQUITIN_2"/>
    <property type="match status" value="1"/>
</dbReference>
<dbReference type="PRINTS" id="PR01839">
    <property type="entry name" value="RAD23PROTEIN"/>
</dbReference>
<comment type="subcellular location">
    <subcellularLocation>
        <location evidence="5">Nucleus</location>
    </subcellularLocation>
    <subcellularLocation>
        <location evidence="5">Cytoplasm</location>
    </subcellularLocation>
</comment>
<evidence type="ECO:0000313" key="10">
    <source>
        <dbReference type="Proteomes" id="UP000009168"/>
    </source>
</evidence>
<feature type="compositionally biased region" description="Acidic residues" evidence="6">
    <location>
        <begin position="360"/>
        <end position="373"/>
    </location>
</feature>
<dbReference type="GeneID" id="7823209"/>
<dbReference type="GO" id="GO:0006289">
    <property type="term" value="P:nucleotide-excision repair"/>
    <property type="evidence" value="ECO:0007669"/>
    <property type="project" value="UniProtKB-UniRule"/>
</dbReference>
<evidence type="ECO:0000259" key="8">
    <source>
        <dbReference type="PROSITE" id="PS50053"/>
    </source>
</evidence>
<evidence type="ECO:0000256" key="3">
    <source>
        <dbReference type="ARBA" id="ARBA00023204"/>
    </source>
</evidence>
<evidence type="ECO:0000259" key="7">
    <source>
        <dbReference type="PROSITE" id="PS50030"/>
    </source>
</evidence>
<keyword evidence="4 5" id="KW-0539">Nucleus</keyword>
<dbReference type="SUPFAM" id="SSF54236">
    <property type="entry name" value="Ubiquitin-like"/>
    <property type="match status" value="1"/>
</dbReference>
<feature type="region of interest" description="Disordered" evidence="6">
    <location>
        <begin position="80"/>
        <end position="133"/>
    </location>
</feature>
<dbReference type="SMART" id="SM00165">
    <property type="entry name" value="UBA"/>
    <property type="match status" value="2"/>
</dbReference>
<protein>
    <recommendedName>
        <fullName evidence="5">UV excision repair protein RAD23</fullName>
    </recommendedName>
</protein>
<evidence type="ECO:0000256" key="1">
    <source>
        <dbReference type="ARBA" id="ARBA00022737"/>
    </source>
</evidence>
<dbReference type="SUPFAM" id="SSF101238">
    <property type="entry name" value="XPC-binding domain"/>
    <property type="match status" value="1"/>
</dbReference>
<proteinExistence type="inferred from homology"/>
<dbReference type="PROSITE" id="PS50030">
    <property type="entry name" value="UBA"/>
    <property type="match status" value="2"/>
</dbReference>
<dbReference type="InterPro" id="IPR004806">
    <property type="entry name" value="Rad23"/>
</dbReference>
<dbReference type="FunFam" id="1.10.8.10:FF:000002">
    <property type="entry name" value="UV excision repair protein RAD23 homolog"/>
    <property type="match status" value="1"/>
</dbReference>
<dbReference type="EMBL" id="GG662845">
    <property type="protein sequence ID" value="EAR88063.2"/>
    <property type="molecule type" value="Genomic_DNA"/>
</dbReference>
<keyword evidence="5" id="KW-0963">Cytoplasm</keyword>
<dbReference type="GO" id="GO:0070628">
    <property type="term" value="F:proteasome binding"/>
    <property type="evidence" value="ECO:0007669"/>
    <property type="project" value="TreeGrafter"/>
</dbReference>
<dbReference type="FunCoup" id="Q22RQ9">
    <property type="interactions" value="461"/>
</dbReference>
<keyword evidence="2 5" id="KW-0227">DNA damage</keyword>
<keyword evidence="10" id="KW-1185">Reference proteome</keyword>
<feature type="region of interest" description="Disordered" evidence="6">
    <location>
        <begin position="323"/>
        <end position="373"/>
    </location>
</feature>
<dbReference type="CDD" id="cd14280">
    <property type="entry name" value="UBA1_Rad23_like"/>
    <property type="match status" value="1"/>
</dbReference>
<dbReference type="Gene3D" id="3.10.20.90">
    <property type="entry name" value="Phosphatidylinositol 3-kinase Catalytic Subunit, Chain A, domain 1"/>
    <property type="match status" value="1"/>
</dbReference>
<dbReference type="InterPro" id="IPR015940">
    <property type="entry name" value="UBA"/>
</dbReference>
<dbReference type="Gene3D" id="1.10.10.540">
    <property type="entry name" value="XPC-binding domain"/>
    <property type="match status" value="1"/>
</dbReference>
<dbReference type="InterPro" id="IPR009060">
    <property type="entry name" value="UBA-like_sf"/>
</dbReference>
<keyword evidence="3 5" id="KW-0234">DNA repair</keyword>
<dbReference type="STRING" id="312017.Q22RQ9"/>
<evidence type="ECO:0000256" key="6">
    <source>
        <dbReference type="SAM" id="MobiDB-lite"/>
    </source>
</evidence>
<organism evidence="9 10">
    <name type="scientific">Tetrahymena thermophila (strain SB210)</name>
    <dbReference type="NCBI Taxonomy" id="312017"/>
    <lineage>
        <taxon>Eukaryota</taxon>
        <taxon>Sar</taxon>
        <taxon>Alveolata</taxon>
        <taxon>Ciliophora</taxon>
        <taxon>Intramacronucleata</taxon>
        <taxon>Oligohymenophorea</taxon>
        <taxon>Hymenostomatida</taxon>
        <taxon>Tetrahymenina</taxon>
        <taxon>Tetrahymenidae</taxon>
        <taxon>Tetrahymena</taxon>
    </lineage>
</organism>
<evidence type="ECO:0000313" key="9">
    <source>
        <dbReference type="EMBL" id="EAR88063.2"/>
    </source>
</evidence>
<dbReference type="Pfam" id="PF09280">
    <property type="entry name" value="XPC-binding"/>
    <property type="match status" value="1"/>
</dbReference>
<dbReference type="InterPro" id="IPR029071">
    <property type="entry name" value="Ubiquitin-like_domsf"/>
</dbReference>
<dbReference type="InterPro" id="IPR015360">
    <property type="entry name" value="XPC-bd"/>
</dbReference>
<dbReference type="InterPro" id="IPR006636">
    <property type="entry name" value="STI1_HS-bd"/>
</dbReference>
<keyword evidence="1" id="KW-0677">Repeat</keyword>
<feature type="domain" description="UBA" evidence="7">
    <location>
        <begin position="135"/>
        <end position="175"/>
    </location>
</feature>
<dbReference type="RefSeq" id="XP_001008308.2">
    <property type="nucleotide sequence ID" value="XM_001008308.3"/>
</dbReference>
<dbReference type="Pfam" id="PF00627">
    <property type="entry name" value="UBA"/>
    <property type="match status" value="2"/>
</dbReference>
<dbReference type="eggNOG" id="KOG0011">
    <property type="taxonomic scope" value="Eukaryota"/>
</dbReference>
<dbReference type="GO" id="GO:0031593">
    <property type="term" value="F:polyubiquitin modification-dependent protein binding"/>
    <property type="evidence" value="ECO:0007669"/>
    <property type="project" value="UniProtKB-UniRule"/>
</dbReference>
<dbReference type="Proteomes" id="UP000009168">
    <property type="component" value="Unassembled WGS sequence"/>
</dbReference>
<dbReference type="Pfam" id="PF00240">
    <property type="entry name" value="ubiquitin"/>
    <property type="match status" value="1"/>
</dbReference>
<evidence type="ECO:0000256" key="2">
    <source>
        <dbReference type="ARBA" id="ARBA00022763"/>
    </source>
</evidence>
<dbReference type="GO" id="GO:0043130">
    <property type="term" value="F:ubiquitin binding"/>
    <property type="evidence" value="ECO:0007669"/>
    <property type="project" value="UniProtKB-UniRule"/>
</dbReference>
<dbReference type="GO" id="GO:0005829">
    <property type="term" value="C:cytosol"/>
    <property type="evidence" value="ECO:0007669"/>
    <property type="project" value="TreeGrafter"/>
</dbReference>
<dbReference type="HOGENOM" id="CLU_040364_0_0_1"/>
<dbReference type="InterPro" id="IPR036353">
    <property type="entry name" value="XPC-bd_sf"/>
</dbReference>
<dbReference type="SMART" id="SM00213">
    <property type="entry name" value="UBQ"/>
    <property type="match status" value="1"/>
</dbReference>
<dbReference type="AlphaFoldDB" id="Q22RQ9"/>
<dbReference type="KEGG" id="tet:TTHERM_00013290"/>